<dbReference type="Proteomes" id="UP000009234">
    <property type="component" value="Chromosome"/>
</dbReference>
<name>F6DKK0_DESRL</name>
<sequence>MGLIKSVENLQQINKELKTKITEFNLAFTKLLNLIHSATR</sequence>
<dbReference type="EMBL" id="CP002780">
    <property type="protein sequence ID" value="AEG59260.1"/>
    <property type="molecule type" value="Genomic_DNA"/>
</dbReference>
<dbReference type="HOGENOM" id="CLU_3288557_0_0_9"/>
<accession>F6DKK0</accession>
<reference evidence="2" key="1">
    <citation type="submission" date="2011-05" db="EMBL/GenBank/DDBJ databases">
        <title>Complete sequence of Desulfotomaculum ruminis DSM 2154.</title>
        <authorList>
            <person name="Lucas S."/>
            <person name="Copeland A."/>
            <person name="Lapidus A."/>
            <person name="Cheng J.-F."/>
            <person name="Goodwin L."/>
            <person name="Pitluck S."/>
            <person name="Lu M."/>
            <person name="Detter J.C."/>
            <person name="Han C."/>
            <person name="Tapia R."/>
            <person name="Land M."/>
            <person name="Hauser L."/>
            <person name="Kyrpides N."/>
            <person name="Ivanova N."/>
            <person name="Mikhailova N."/>
            <person name="Pagani I."/>
            <person name="Stams A.J.M."/>
            <person name="Plugge C.M."/>
            <person name="Muyzer G."/>
            <person name="Kuever J."/>
            <person name="Parshina S.N."/>
            <person name="Ivanova A.E."/>
            <person name="Nazina T.N."/>
            <person name="Brambilla E."/>
            <person name="Spring S."/>
            <person name="Klenk H.-P."/>
            <person name="Woyke T."/>
        </authorList>
    </citation>
    <scope>NUCLEOTIDE SEQUENCE [LARGE SCALE GENOMIC DNA]</scope>
    <source>
        <strain evidence="2">ATCC 23193 / DSM 2154 / NCIB 8452 / DL</strain>
    </source>
</reference>
<evidence type="ECO:0000313" key="1">
    <source>
        <dbReference type="EMBL" id="AEG59260.1"/>
    </source>
</evidence>
<evidence type="ECO:0000313" key="2">
    <source>
        <dbReference type="Proteomes" id="UP000009234"/>
    </source>
</evidence>
<proteinExistence type="predicted"/>
<dbReference type="KEGG" id="dru:Desru_0985"/>
<protein>
    <submittedName>
        <fullName evidence="1">Uncharacterized protein</fullName>
    </submittedName>
</protein>
<dbReference type="RefSeq" id="WP_013841031.1">
    <property type="nucleotide sequence ID" value="NC_015589.1"/>
</dbReference>
<gene>
    <name evidence="1" type="ordered locus">Desru_0985</name>
</gene>
<organism evidence="1 2">
    <name type="scientific">Desulforamulus ruminis (strain ATCC 23193 / DSM 2154 / NCIMB 8452 / DL)</name>
    <name type="common">Desulfotomaculum ruminis</name>
    <dbReference type="NCBI Taxonomy" id="696281"/>
    <lineage>
        <taxon>Bacteria</taxon>
        <taxon>Bacillati</taxon>
        <taxon>Bacillota</taxon>
        <taxon>Clostridia</taxon>
        <taxon>Eubacteriales</taxon>
        <taxon>Peptococcaceae</taxon>
        <taxon>Desulforamulus</taxon>
    </lineage>
</organism>
<reference evidence="1 2" key="2">
    <citation type="journal article" date="2012" name="Stand. Genomic Sci.">
        <title>Complete genome sequence of the sulfate-reducing firmicute Desulfotomaculum ruminis type strain (DL(T)).</title>
        <authorList>
            <person name="Spring S."/>
            <person name="Visser M."/>
            <person name="Lu M."/>
            <person name="Copeland A."/>
            <person name="Lapidus A."/>
            <person name="Lucas S."/>
            <person name="Cheng J.F."/>
            <person name="Han C."/>
            <person name="Tapia R."/>
            <person name="Goodwin L.A."/>
            <person name="Pitluck S."/>
            <person name="Ivanova N."/>
            <person name="Land M."/>
            <person name="Hauser L."/>
            <person name="Larimer F."/>
            <person name="Rohde M."/>
            <person name="Goker M."/>
            <person name="Detter J.C."/>
            <person name="Kyrpides N.C."/>
            <person name="Woyke T."/>
            <person name="Schaap P.J."/>
            <person name="Plugge C.M."/>
            <person name="Muyzer G."/>
            <person name="Kuever J."/>
            <person name="Pereira I.A."/>
            <person name="Parshina S.N."/>
            <person name="Bernier-Latmani R."/>
            <person name="Stams A.J."/>
            <person name="Klenk H.P."/>
        </authorList>
    </citation>
    <scope>NUCLEOTIDE SEQUENCE [LARGE SCALE GENOMIC DNA]</scope>
    <source>
        <strain evidence="2">ATCC 23193 / DSM 2154 / NCIB 8452 / DL</strain>
    </source>
</reference>
<keyword evidence="2" id="KW-1185">Reference proteome</keyword>
<dbReference type="AlphaFoldDB" id="F6DKK0"/>